<name>A0A3P7MA25_CYLGO</name>
<reference evidence="1 2" key="1">
    <citation type="submission" date="2018-11" db="EMBL/GenBank/DDBJ databases">
        <authorList>
            <consortium name="Pathogen Informatics"/>
        </authorList>
    </citation>
    <scope>NUCLEOTIDE SEQUENCE [LARGE SCALE GENOMIC DNA]</scope>
</reference>
<organism evidence="1 2">
    <name type="scientific">Cylicostephanus goldi</name>
    <name type="common">Nematode worm</name>
    <dbReference type="NCBI Taxonomy" id="71465"/>
    <lineage>
        <taxon>Eukaryota</taxon>
        <taxon>Metazoa</taxon>
        <taxon>Ecdysozoa</taxon>
        <taxon>Nematoda</taxon>
        <taxon>Chromadorea</taxon>
        <taxon>Rhabditida</taxon>
        <taxon>Rhabditina</taxon>
        <taxon>Rhabditomorpha</taxon>
        <taxon>Strongyloidea</taxon>
        <taxon>Strongylidae</taxon>
        <taxon>Cylicostephanus</taxon>
    </lineage>
</organism>
<gene>
    <name evidence="1" type="ORF">CGOC_LOCUS9472</name>
</gene>
<dbReference type="OrthoDB" id="10473318at2759"/>
<protein>
    <submittedName>
        <fullName evidence="1">Uncharacterized protein</fullName>
    </submittedName>
</protein>
<keyword evidence="2" id="KW-1185">Reference proteome</keyword>
<dbReference type="AlphaFoldDB" id="A0A3P7MA25"/>
<accession>A0A3P7MA25</accession>
<dbReference type="Proteomes" id="UP000271889">
    <property type="component" value="Unassembled WGS sequence"/>
</dbReference>
<evidence type="ECO:0000313" key="1">
    <source>
        <dbReference type="EMBL" id="VDN23030.1"/>
    </source>
</evidence>
<sequence length="148" mass="16757">MAGESLRKKYQEFLLHQVFGDMIGSLYPEHHENRRNVQEAVDSENMGNVQEATGDFISPNIFIYEKRGRFNFQFLPVLLVASHAKTIGSLYPERNENRGNVQEAAVDSENMGNVQEATAEGGENHGRTGWTEEATEDGDWIVYHRGNL</sequence>
<proteinExistence type="predicted"/>
<dbReference type="EMBL" id="UYRV01107080">
    <property type="protein sequence ID" value="VDN23030.1"/>
    <property type="molecule type" value="Genomic_DNA"/>
</dbReference>
<evidence type="ECO:0000313" key="2">
    <source>
        <dbReference type="Proteomes" id="UP000271889"/>
    </source>
</evidence>